<accession>A0ABN1H7C3</accession>
<proteinExistence type="predicted"/>
<dbReference type="Proteomes" id="UP001500957">
    <property type="component" value="Unassembled WGS sequence"/>
</dbReference>
<feature type="domain" description="HipA-like kinase" evidence="1">
    <location>
        <begin position="20"/>
        <end position="242"/>
    </location>
</feature>
<comment type="caution">
    <text evidence="2">The sequence shown here is derived from an EMBL/GenBank/DDBJ whole genome shotgun (WGS) entry which is preliminary data.</text>
</comment>
<dbReference type="RefSeq" id="WP_344607865.1">
    <property type="nucleotide sequence ID" value="NZ_BAAAHE010000040.1"/>
</dbReference>
<organism evidence="2 3">
    <name type="scientific">Sporichthya brevicatena</name>
    <dbReference type="NCBI Taxonomy" id="171442"/>
    <lineage>
        <taxon>Bacteria</taxon>
        <taxon>Bacillati</taxon>
        <taxon>Actinomycetota</taxon>
        <taxon>Actinomycetes</taxon>
        <taxon>Sporichthyales</taxon>
        <taxon>Sporichthyaceae</taxon>
        <taxon>Sporichthya</taxon>
    </lineage>
</organism>
<sequence>MSSREIGLPVRVATRYVAPLREGGSLPGLMEAADLGTYVVKFRGAGQGPKVLVAEVICAGLARALDLPVPDLVAIELDPALAPGEPDEEIQALLKASPGLNLGVDYLPGALDFDPADLDRDLGLAGQVLWFDAFIQNADRSWRNPNMLHWHDRLILIDHGAALTFHHDWARADSSVARPYDIGEHALVRFTPDVTAAAELCAPRVTDDLLTSVLATVPDEWLVAEDDRTPDELRVAYVARLRARLDAQPQWLPALAEAAAAGPVVAERGDNRPAWLNRRRRGGQA</sequence>
<dbReference type="InterPro" id="IPR046748">
    <property type="entry name" value="HipA_2"/>
</dbReference>
<evidence type="ECO:0000313" key="2">
    <source>
        <dbReference type="EMBL" id="GAA0631318.1"/>
    </source>
</evidence>
<dbReference type="EMBL" id="BAAAHE010000040">
    <property type="protein sequence ID" value="GAA0631318.1"/>
    <property type="molecule type" value="Genomic_DNA"/>
</dbReference>
<name>A0ABN1H7C3_9ACTN</name>
<protein>
    <recommendedName>
        <fullName evidence="1">HipA-like kinase domain-containing protein</fullName>
    </recommendedName>
</protein>
<keyword evidence="3" id="KW-1185">Reference proteome</keyword>
<evidence type="ECO:0000259" key="1">
    <source>
        <dbReference type="Pfam" id="PF20613"/>
    </source>
</evidence>
<evidence type="ECO:0000313" key="3">
    <source>
        <dbReference type="Proteomes" id="UP001500957"/>
    </source>
</evidence>
<dbReference type="Pfam" id="PF20613">
    <property type="entry name" value="HipA_2"/>
    <property type="match status" value="1"/>
</dbReference>
<gene>
    <name evidence="2" type="ORF">GCM10009547_39020</name>
</gene>
<reference evidence="2 3" key="1">
    <citation type="journal article" date="2019" name="Int. J. Syst. Evol. Microbiol.">
        <title>The Global Catalogue of Microorganisms (GCM) 10K type strain sequencing project: providing services to taxonomists for standard genome sequencing and annotation.</title>
        <authorList>
            <consortium name="The Broad Institute Genomics Platform"/>
            <consortium name="The Broad Institute Genome Sequencing Center for Infectious Disease"/>
            <person name="Wu L."/>
            <person name="Ma J."/>
        </authorList>
    </citation>
    <scope>NUCLEOTIDE SEQUENCE [LARGE SCALE GENOMIC DNA]</scope>
    <source>
        <strain evidence="2 3">JCM 10671</strain>
    </source>
</reference>